<dbReference type="InterPro" id="IPR007110">
    <property type="entry name" value="Ig-like_dom"/>
</dbReference>
<keyword evidence="6" id="KW-1185">Reference proteome</keyword>
<evidence type="ECO:0000256" key="4">
    <source>
        <dbReference type="SAM" id="SignalP"/>
    </source>
</evidence>
<feature type="domain" description="Ig-like" evidence="5">
    <location>
        <begin position="496"/>
        <end position="587"/>
    </location>
</feature>
<evidence type="ECO:0000256" key="2">
    <source>
        <dbReference type="ARBA" id="ARBA00023157"/>
    </source>
</evidence>
<feature type="domain" description="Ig-like" evidence="5">
    <location>
        <begin position="116"/>
        <end position="200"/>
    </location>
</feature>
<dbReference type="Proteomes" id="UP000221080">
    <property type="component" value="Chromosome 7"/>
</dbReference>
<evidence type="ECO:0000259" key="5">
    <source>
        <dbReference type="PROSITE" id="PS50835"/>
    </source>
</evidence>
<feature type="domain" description="Ig-like" evidence="5">
    <location>
        <begin position="305"/>
        <end position="378"/>
    </location>
</feature>
<dbReference type="SMART" id="SM00409">
    <property type="entry name" value="IG"/>
    <property type="match status" value="7"/>
</dbReference>
<accession>A0A9F7RC07</accession>
<dbReference type="PANTHER" id="PTHR11481:SF64">
    <property type="entry name" value="FC RECEPTOR-LIKE PROTEIN 4"/>
    <property type="match status" value="1"/>
</dbReference>
<dbReference type="GO" id="GO:0009897">
    <property type="term" value="C:external side of plasma membrane"/>
    <property type="evidence" value="ECO:0007669"/>
    <property type="project" value="TreeGrafter"/>
</dbReference>
<feature type="transmembrane region" description="Helical" evidence="3">
    <location>
        <begin position="788"/>
        <end position="808"/>
    </location>
</feature>
<evidence type="ECO:0000256" key="3">
    <source>
        <dbReference type="SAM" id="Phobius"/>
    </source>
</evidence>
<keyword evidence="3" id="KW-0812">Transmembrane</keyword>
<keyword evidence="3" id="KW-0472">Membrane</keyword>
<dbReference type="Gene3D" id="2.60.40.10">
    <property type="entry name" value="Immunoglobulins"/>
    <property type="match status" value="7"/>
</dbReference>
<evidence type="ECO:0000313" key="6">
    <source>
        <dbReference type="Proteomes" id="UP000221080"/>
    </source>
</evidence>
<dbReference type="PANTHER" id="PTHR11481">
    <property type="entry name" value="IMMUNOGLOBULIN FC RECEPTOR"/>
    <property type="match status" value="1"/>
</dbReference>
<reference evidence="7" key="2">
    <citation type="submission" date="2025-08" db="UniProtKB">
        <authorList>
            <consortium name="RefSeq"/>
        </authorList>
    </citation>
    <scope>IDENTIFICATION</scope>
    <source>
        <tissue evidence="7">Blood</tissue>
    </source>
</reference>
<gene>
    <name evidence="7" type="primary">LOC128633116</name>
</gene>
<dbReference type="Pfam" id="PF13895">
    <property type="entry name" value="Ig_2"/>
    <property type="match status" value="2"/>
</dbReference>
<evidence type="ECO:0000313" key="7">
    <source>
        <dbReference type="RefSeq" id="XP_053537840.1"/>
    </source>
</evidence>
<keyword evidence="3" id="KW-1133">Transmembrane helix</keyword>
<dbReference type="InterPro" id="IPR050488">
    <property type="entry name" value="Ig_Fc_receptor"/>
</dbReference>
<keyword evidence="1 4" id="KW-0732">Signal</keyword>
<dbReference type="InterPro" id="IPR003598">
    <property type="entry name" value="Ig_sub2"/>
</dbReference>
<dbReference type="SMART" id="SM00408">
    <property type="entry name" value="IGc2"/>
    <property type="match status" value="4"/>
</dbReference>
<dbReference type="GO" id="GO:0004888">
    <property type="term" value="F:transmembrane signaling receptor activity"/>
    <property type="evidence" value="ECO:0007669"/>
    <property type="project" value="TreeGrafter"/>
</dbReference>
<name>A0A9F7RC07_ICTPU</name>
<protein>
    <submittedName>
        <fullName evidence="7">Fc receptor-like protein 5</fullName>
    </submittedName>
</protein>
<sequence length="842" mass="94308">MEFSPLAVMLLLISLIPVPHAQGSPKAVVSIKPDTHVYRGETVTFRCDVQGGRDTEWTYSWYWNNDTFYKDSTMQEISIWSVRDSLSGDFTCRGQSNDSQSSEISDAVTLTVSEGPQVVLSVSPQSWLTEGDSVTLSCEVTNSSTNWTFSWDTFVPYRHNEDIFWYRAVSLSDIIRESGDSYTISPAALNHTGVYVCSAERLEQVYRTYDSNEQPLWITGESPPVSLIINHNRTQHFTKDSLSLSCEDQSNSTGWRVSRYTHSDGGSDCSWWGSVSGSTCNISFLSTSYTGVYWCESESGENSNPVNITVHDGDVILESPVHPVTEGHPLTLRCLNRYPNSSNLRADFYKDGSVLQTQTTGEMIIRTVSKSDEGFYHCKHPERGGSPKSWVSVRASGPSAVEVPFSVLMLISSVVTASLLVTIILLVKCYRARAHNGEYRIQNAVIEESAKFIYKKRTRLILELQFQTAGTTAAPKAKQTSLLISLIPVPHAQEDPQVVLSVSPQSWLTEGDSVTLSCEVTDSSTDWTFRWYTVDPYRLIEDIFWYRAVPLSDSSRESGDSYTISPAALKHTGVYWCRAERGERRVYHTYDSNIQPLWITGESPPVSLTINPNRTQHFTDDSLSLSCEKQSNSTGWRVRQYTQSRRGSDCSWWRSVTGSTCKISFLSTSYTGVYWCESESGEISNPVNITVNDGDVILESPVHPVTEGHPLTLCCLYRYPNSSNLRADFYKDGSVLQTQTTGEMIIHTVSKSDEGFYHCKHPERGESPKSWVSVRASGPSGVEAPFSVLMLISSVVTASLLVTIILLVKCYRARAHTGEYRIQNAVMEESAKFIYKKRIRLM</sequence>
<reference evidence="6" key="1">
    <citation type="journal article" date="2016" name="Nat. Commun.">
        <title>The channel catfish genome sequence provides insights into the evolution of scale formation in teleosts.</title>
        <authorList>
            <person name="Liu Z."/>
            <person name="Liu S."/>
            <person name="Yao J."/>
            <person name="Bao L."/>
            <person name="Zhang J."/>
            <person name="Li Y."/>
            <person name="Jiang C."/>
            <person name="Sun L."/>
            <person name="Wang R."/>
            <person name="Zhang Y."/>
            <person name="Zhou T."/>
            <person name="Zeng Q."/>
            <person name="Fu Q."/>
            <person name="Gao S."/>
            <person name="Li N."/>
            <person name="Koren S."/>
            <person name="Jiang Y."/>
            <person name="Zimin A."/>
            <person name="Xu P."/>
            <person name="Phillippy A.M."/>
            <person name="Geng X."/>
            <person name="Song L."/>
            <person name="Sun F."/>
            <person name="Li C."/>
            <person name="Wang X."/>
            <person name="Chen A."/>
            <person name="Jin Y."/>
            <person name="Yuan Z."/>
            <person name="Yang Y."/>
            <person name="Tan S."/>
            <person name="Peatman E."/>
            <person name="Lu J."/>
            <person name="Qin Z."/>
            <person name="Dunham R."/>
            <person name="Li Z."/>
            <person name="Sonstegard T."/>
            <person name="Feng J."/>
            <person name="Danzmann R.G."/>
            <person name="Schroeder S."/>
            <person name="Scheffler B."/>
            <person name="Duke M.V."/>
            <person name="Ballard L."/>
            <person name="Kucuktas H."/>
            <person name="Kaltenboeck L."/>
            <person name="Liu H."/>
            <person name="Armbruster J."/>
            <person name="Xie Y."/>
            <person name="Kirby M.L."/>
            <person name="Tian Y."/>
            <person name="Flanagan M.E."/>
            <person name="Mu W."/>
            <person name="Waldbieser G.C."/>
        </authorList>
    </citation>
    <scope>NUCLEOTIDE SEQUENCE [LARGE SCALE GENOMIC DNA]</scope>
    <source>
        <strain evidence="6">SDA103</strain>
    </source>
</reference>
<dbReference type="Pfam" id="PF13927">
    <property type="entry name" value="Ig_3"/>
    <property type="match status" value="2"/>
</dbReference>
<organism evidence="6 7">
    <name type="scientific">Ictalurus punctatus</name>
    <name type="common">Channel catfish</name>
    <name type="synonym">Silurus punctatus</name>
    <dbReference type="NCBI Taxonomy" id="7998"/>
    <lineage>
        <taxon>Eukaryota</taxon>
        <taxon>Metazoa</taxon>
        <taxon>Chordata</taxon>
        <taxon>Craniata</taxon>
        <taxon>Vertebrata</taxon>
        <taxon>Euteleostomi</taxon>
        <taxon>Actinopterygii</taxon>
        <taxon>Neopterygii</taxon>
        <taxon>Teleostei</taxon>
        <taxon>Ostariophysi</taxon>
        <taxon>Siluriformes</taxon>
        <taxon>Ictaluridae</taxon>
        <taxon>Ictalurus</taxon>
    </lineage>
</organism>
<dbReference type="GeneID" id="128633116"/>
<dbReference type="AlphaFoldDB" id="A0A9F7RC07"/>
<feature type="signal peptide" evidence="4">
    <location>
        <begin position="1"/>
        <end position="23"/>
    </location>
</feature>
<dbReference type="GO" id="GO:0006955">
    <property type="term" value="P:immune response"/>
    <property type="evidence" value="ECO:0007669"/>
    <property type="project" value="TreeGrafter"/>
</dbReference>
<dbReference type="InterPro" id="IPR013783">
    <property type="entry name" value="Ig-like_fold"/>
</dbReference>
<dbReference type="PROSITE" id="PS50835">
    <property type="entry name" value="IG_LIKE"/>
    <property type="match status" value="5"/>
</dbReference>
<dbReference type="InterPro" id="IPR036179">
    <property type="entry name" value="Ig-like_dom_sf"/>
</dbReference>
<feature type="domain" description="Ig-like" evidence="5">
    <location>
        <begin position="686"/>
        <end position="759"/>
    </location>
</feature>
<keyword evidence="2" id="KW-1015">Disulfide bond</keyword>
<proteinExistence type="predicted"/>
<dbReference type="OrthoDB" id="6151406at2759"/>
<evidence type="ECO:0000256" key="1">
    <source>
        <dbReference type="ARBA" id="ARBA00022729"/>
    </source>
</evidence>
<dbReference type="KEGG" id="ipu:128633116"/>
<dbReference type="InterPro" id="IPR003599">
    <property type="entry name" value="Ig_sub"/>
</dbReference>
<dbReference type="GO" id="GO:0007166">
    <property type="term" value="P:cell surface receptor signaling pathway"/>
    <property type="evidence" value="ECO:0007669"/>
    <property type="project" value="TreeGrafter"/>
</dbReference>
<dbReference type="RefSeq" id="XP_053537840.1">
    <property type="nucleotide sequence ID" value="XM_053681865.1"/>
</dbReference>
<feature type="domain" description="Ig-like" evidence="5">
    <location>
        <begin position="25"/>
        <end position="109"/>
    </location>
</feature>
<dbReference type="FunFam" id="2.60.40.10:FF:001607">
    <property type="entry name" value="Leukocyte immune-type receptor TS32.15 L2.5a"/>
    <property type="match status" value="1"/>
</dbReference>
<feature type="chain" id="PRO_5039948139" evidence="4">
    <location>
        <begin position="24"/>
        <end position="842"/>
    </location>
</feature>
<dbReference type="SUPFAM" id="SSF48726">
    <property type="entry name" value="Immunoglobulin"/>
    <property type="match status" value="6"/>
</dbReference>